<name>A0A365KPP1_9BACL</name>
<dbReference type="GO" id="GO:0005506">
    <property type="term" value="F:iron ion binding"/>
    <property type="evidence" value="ECO:0007669"/>
    <property type="project" value="InterPro"/>
</dbReference>
<evidence type="ECO:0000256" key="5">
    <source>
        <dbReference type="ARBA" id="ARBA00023004"/>
    </source>
</evidence>
<dbReference type="InterPro" id="IPR036396">
    <property type="entry name" value="Cyt_P450_sf"/>
</dbReference>
<keyword evidence="3 7" id="KW-0479">Metal-binding</keyword>
<dbReference type="InterPro" id="IPR002397">
    <property type="entry name" value="Cyt_P450_B"/>
</dbReference>
<dbReference type="GO" id="GO:0016705">
    <property type="term" value="F:oxidoreductase activity, acting on paired donors, with incorporation or reduction of molecular oxygen"/>
    <property type="evidence" value="ECO:0007669"/>
    <property type="project" value="InterPro"/>
</dbReference>
<dbReference type="PRINTS" id="PR00359">
    <property type="entry name" value="BP450"/>
</dbReference>
<comment type="caution">
    <text evidence="8">The sequence shown here is derived from an EMBL/GenBank/DDBJ whole genome shotgun (WGS) entry which is preliminary data.</text>
</comment>
<protein>
    <submittedName>
        <fullName evidence="8">Cytochrome P450</fullName>
    </submittedName>
</protein>
<dbReference type="CDD" id="cd11029">
    <property type="entry name" value="CYP107-like"/>
    <property type="match status" value="1"/>
</dbReference>
<keyword evidence="4 7" id="KW-0560">Oxidoreductase</keyword>
<dbReference type="RefSeq" id="WP_112224542.1">
    <property type="nucleotide sequence ID" value="NZ_CP047673.1"/>
</dbReference>
<dbReference type="SUPFAM" id="SSF48264">
    <property type="entry name" value="Cytochrome P450"/>
    <property type="match status" value="1"/>
</dbReference>
<dbReference type="Gene3D" id="1.10.630.10">
    <property type="entry name" value="Cytochrome P450"/>
    <property type="match status" value="1"/>
</dbReference>
<keyword evidence="5 7" id="KW-0408">Iron</keyword>
<accession>A0A365KPP1</accession>
<gene>
    <name evidence="8" type="ORF">DP120_15345</name>
</gene>
<proteinExistence type="inferred from homology"/>
<dbReference type="PROSITE" id="PS00086">
    <property type="entry name" value="CYTOCHROME_P450"/>
    <property type="match status" value="1"/>
</dbReference>
<dbReference type="InterPro" id="IPR001128">
    <property type="entry name" value="Cyt_P450"/>
</dbReference>
<evidence type="ECO:0000313" key="8">
    <source>
        <dbReference type="EMBL" id="RAZ74692.1"/>
    </source>
</evidence>
<evidence type="ECO:0000256" key="3">
    <source>
        <dbReference type="ARBA" id="ARBA00022723"/>
    </source>
</evidence>
<dbReference type="FunFam" id="1.10.630.10:FF:000018">
    <property type="entry name" value="Cytochrome P450 monooxygenase"/>
    <property type="match status" value="1"/>
</dbReference>
<keyword evidence="9" id="KW-1185">Reference proteome</keyword>
<sequence length="399" mass="45624">MDVNKYGQQLFSEGFVKDPYPYYSQLRVGEPVYKTRFPDGQQGWLITGYTEAVEALKEPRFIKDFSKLYGGSMDGMSVFTQNMLFSDPPDHRRLRGLAQKAFTPRVIEGMKERIEEITDQLLNDMKQKEEINLIDDFAFPLPIIVICEILGVPSEDRDKFRIWSNSLIEGSSGEPGVSIYQHMNDFIRYLGEWFSETRREPKNDLISKLIAAEEAGDRLTEKELYGLVTLLIIAGHETTVNLIGNSFLNLLKHPEQKELLRRNPELIDQAIEESLRFDGPVEFSTSRWASENLQFAGKEIRRGELVVVALNAANRDPDKFQDPNVFDISQEKSPHLAFGTGIHHCLGAPLARLEGKIAISKLLERFPNLRLRIPESELEWRPGMIVRGVKEIPVTEKNE</sequence>
<reference evidence="8 9" key="1">
    <citation type="submission" date="2018-06" db="EMBL/GenBank/DDBJ databases">
        <title>The draft genome sequences of strains SCU63 and S1.</title>
        <authorList>
            <person name="Gan L."/>
        </authorList>
    </citation>
    <scope>NUCLEOTIDE SEQUENCE [LARGE SCALE GENOMIC DNA]</scope>
    <source>
        <strain evidence="8 9">SCU63</strain>
    </source>
</reference>
<evidence type="ECO:0000313" key="9">
    <source>
        <dbReference type="Proteomes" id="UP000251002"/>
    </source>
</evidence>
<comment type="similarity">
    <text evidence="1 7">Belongs to the cytochrome P450 family.</text>
</comment>
<dbReference type="GO" id="GO:0020037">
    <property type="term" value="F:heme binding"/>
    <property type="evidence" value="ECO:0007669"/>
    <property type="project" value="InterPro"/>
</dbReference>
<keyword evidence="6 7" id="KW-0503">Monooxygenase</keyword>
<dbReference type="AlphaFoldDB" id="A0A365KPP1"/>
<dbReference type="PANTHER" id="PTHR46696:SF1">
    <property type="entry name" value="CYTOCHROME P450 YJIB-RELATED"/>
    <property type="match status" value="1"/>
</dbReference>
<dbReference type="Pfam" id="PF00067">
    <property type="entry name" value="p450"/>
    <property type="match status" value="1"/>
</dbReference>
<evidence type="ECO:0000256" key="1">
    <source>
        <dbReference type="ARBA" id="ARBA00010617"/>
    </source>
</evidence>
<dbReference type="InterPro" id="IPR017972">
    <property type="entry name" value="Cyt_P450_CS"/>
</dbReference>
<evidence type="ECO:0000256" key="4">
    <source>
        <dbReference type="ARBA" id="ARBA00023002"/>
    </source>
</evidence>
<dbReference type="Proteomes" id="UP000251002">
    <property type="component" value="Unassembled WGS sequence"/>
</dbReference>
<evidence type="ECO:0000256" key="7">
    <source>
        <dbReference type="RuleBase" id="RU000461"/>
    </source>
</evidence>
<dbReference type="PANTHER" id="PTHR46696">
    <property type="entry name" value="P450, PUTATIVE (EUROFUNG)-RELATED"/>
    <property type="match status" value="1"/>
</dbReference>
<evidence type="ECO:0000256" key="6">
    <source>
        <dbReference type="ARBA" id="ARBA00023033"/>
    </source>
</evidence>
<organism evidence="8 9">
    <name type="scientific">Planococcus halotolerans</name>
    <dbReference type="NCBI Taxonomy" id="2233542"/>
    <lineage>
        <taxon>Bacteria</taxon>
        <taxon>Bacillati</taxon>
        <taxon>Bacillota</taxon>
        <taxon>Bacilli</taxon>
        <taxon>Bacillales</taxon>
        <taxon>Caryophanaceae</taxon>
        <taxon>Planococcus</taxon>
    </lineage>
</organism>
<evidence type="ECO:0000256" key="2">
    <source>
        <dbReference type="ARBA" id="ARBA00022617"/>
    </source>
</evidence>
<dbReference type="GO" id="GO:0004497">
    <property type="term" value="F:monooxygenase activity"/>
    <property type="evidence" value="ECO:0007669"/>
    <property type="project" value="UniProtKB-KW"/>
</dbReference>
<keyword evidence="2 7" id="KW-0349">Heme</keyword>
<dbReference type="EMBL" id="QLZR01000007">
    <property type="protein sequence ID" value="RAZ74692.1"/>
    <property type="molecule type" value="Genomic_DNA"/>
</dbReference>